<dbReference type="Pfam" id="PF03721">
    <property type="entry name" value="UDPG_MGDP_dh_N"/>
    <property type="match status" value="1"/>
</dbReference>
<evidence type="ECO:0000256" key="8">
    <source>
        <dbReference type="PIRSR" id="PIRSR500134-2"/>
    </source>
</evidence>
<feature type="domain" description="UDP-glucose/GDP-mannose dehydrogenase C-terminal" evidence="10">
    <location>
        <begin position="324"/>
        <end position="429"/>
    </location>
</feature>
<dbReference type="PIRSF" id="PIRSF000124">
    <property type="entry name" value="UDPglc_GDPman_dh"/>
    <property type="match status" value="1"/>
</dbReference>
<keyword evidence="4 7" id="KW-0560">Oxidoreductase</keyword>
<accession>A0A4V1GM26</accession>
<dbReference type="Gene3D" id="3.40.50.720">
    <property type="entry name" value="NAD(P)-binding Rossmann-like Domain"/>
    <property type="match status" value="2"/>
</dbReference>
<dbReference type="PIRSF" id="PIRSF500134">
    <property type="entry name" value="UDPglc_DH_bac"/>
    <property type="match status" value="1"/>
</dbReference>
<evidence type="ECO:0000256" key="4">
    <source>
        <dbReference type="ARBA" id="ARBA00023002"/>
    </source>
</evidence>
<dbReference type="EC" id="1.1.1.22" evidence="3 7"/>
<dbReference type="SUPFAM" id="SSF52413">
    <property type="entry name" value="UDP-glucose/GDP-mannose dehydrogenase C-terminal domain"/>
    <property type="match status" value="1"/>
</dbReference>
<dbReference type="EMBL" id="CP029487">
    <property type="protein sequence ID" value="QCT71816.1"/>
    <property type="molecule type" value="Genomic_DNA"/>
</dbReference>
<evidence type="ECO:0000313" key="12">
    <source>
        <dbReference type="Proteomes" id="UP000218387"/>
    </source>
</evidence>
<dbReference type="InterPro" id="IPR014027">
    <property type="entry name" value="UDP-Glc/GDP-Man_DH_C"/>
</dbReference>
<comment type="similarity">
    <text evidence="2 7">Belongs to the UDP-glucose/GDP-mannose dehydrogenase family.</text>
</comment>
<dbReference type="InterPro" id="IPR008927">
    <property type="entry name" value="6-PGluconate_DH-like_C_sf"/>
</dbReference>
<feature type="binding site" evidence="9">
    <location>
        <position position="35"/>
    </location>
    <ligand>
        <name>NAD(+)</name>
        <dbReference type="ChEBI" id="CHEBI:57540"/>
    </ligand>
</feature>
<feature type="binding site" evidence="9">
    <location>
        <position position="274"/>
    </location>
    <ligand>
        <name>NAD(+)</name>
        <dbReference type="ChEBI" id="CHEBI:57540"/>
    </ligand>
</feature>
<dbReference type="UniPathway" id="UPA00038">
    <property type="reaction ID" value="UER00491"/>
</dbReference>
<dbReference type="InterPro" id="IPR028357">
    <property type="entry name" value="UDPglc_DH_bac"/>
</dbReference>
<organism evidence="11 12">
    <name type="scientific">Eubacterium maltosivorans</name>
    <dbReference type="NCBI Taxonomy" id="2041044"/>
    <lineage>
        <taxon>Bacteria</taxon>
        <taxon>Bacillati</taxon>
        <taxon>Bacillota</taxon>
        <taxon>Clostridia</taxon>
        <taxon>Eubacteriales</taxon>
        <taxon>Eubacteriaceae</taxon>
        <taxon>Eubacterium</taxon>
    </lineage>
</organism>
<keyword evidence="5 7" id="KW-0520">NAD</keyword>
<dbReference type="GO" id="GO:0051287">
    <property type="term" value="F:NAD binding"/>
    <property type="evidence" value="ECO:0007669"/>
    <property type="project" value="InterPro"/>
</dbReference>
<dbReference type="GO" id="GO:0006065">
    <property type="term" value="P:UDP-glucuronate biosynthetic process"/>
    <property type="evidence" value="ECO:0007669"/>
    <property type="project" value="UniProtKB-UniPathway"/>
</dbReference>
<evidence type="ECO:0000259" key="10">
    <source>
        <dbReference type="SMART" id="SM00984"/>
    </source>
</evidence>
<dbReference type="InterPro" id="IPR014026">
    <property type="entry name" value="UDP-Glc/GDP-Man_DH_dimer"/>
</dbReference>
<dbReference type="InterPro" id="IPR001732">
    <property type="entry name" value="UDP-Glc/GDP-Man_DH_N"/>
</dbReference>
<proteinExistence type="inferred from homology"/>
<dbReference type="PANTHER" id="PTHR43750:SF3">
    <property type="entry name" value="UDP-GLUCOSE 6-DEHYDROGENASE TUAD"/>
    <property type="match status" value="1"/>
</dbReference>
<name>A0A4V1GM26_EUBML</name>
<dbReference type="GO" id="GO:0000271">
    <property type="term" value="P:polysaccharide biosynthetic process"/>
    <property type="evidence" value="ECO:0007669"/>
    <property type="project" value="InterPro"/>
</dbReference>
<evidence type="ECO:0000256" key="7">
    <source>
        <dbReference type="PIRNR" id="PIRNR000124"/>
    </source>
</evidence>
<comment type="pathway">
    <text evidence="1">Nucleotide-sugar biosynthesis; UDP-alpha-D-glucuronate biosynthesis; UDP-alpha-D-glucuronate from UDP-alpha-D-glucose: step 1/1.</text>
</comment>
<dbReference type="NCBIfam" id="TIGR03026">
    <property type="entry name" value="NDP-sugDHase"/>
    <property type="match status" value="1"/>
</dbReference>
<gene>
    <name evidence="11" type="ORF">CPZ25_010915</name>
</gene>
<comment type="catalytic activity">
    <reaction evidence="6 7">
        <text>UDP-alpha-D-glucose + 2 NAD(+) + H2O = UDP-alpha-D-glucuronate + 2 NADH + 3 H(+)</text>
        <dbReference type="Rhea" id="RHEA:23596"/>
        <dbReference type="ChEBI" id="CHEBI:15377"/>
        <dbReference type="ChEBI" id="CHEBI:15378"/>
        <dbReference type="ChEBI" id="CHEBI:57540"/>
        <dbReference type="ChEBI" id="CHEBI:57945"/>
        <dbReference type="ChEBI" id="CHEBI:58052"/>
        <dbReference type="ChEBI" id="CHEBI:58885"/>
        <dbReference type="EC" id="1.1.1.22"/>
    </reaction>
</comment>
<reference evidence="11 12" key="1">
    <citation type="submission" date="2018-05" db="EMBL/GenBank/DDBJ databases">
        <title>Genome comparison of Eubacterium sp.</title>
        <authorList>
            <person name="Feng Y."/>
            <person name="Sanchez-Andrea I."/>
            <person name="Stams A.J.M."/>
            <person name="De Vos W.M."/>
        </authorList>
    </citation>
    <scope>NUCLEOTIDE SEQUENCE [LARGE SCALE GENOMIC DNA]</scope>
    <source>
        <strain evidence="11 12">YI</strain>
    </source>
</reference>
<dbReference type="Pfam" id="PF00984">
    <property type="entry name" value="UDPG_MGDP_dh"/>
    <property type="match status" value="1"/>
</dbReference>
<sequence>MKESKLIISVIGAGVLGLAYAASFARGGHQVYCTDMDEEIVNAVKEGEFPGYESGLERVVAEAEATGNLEFTGHLRKVIKEAEVIFITCEVPEDDAHMPSLRFVKAIAQSIGSQMEEPKIVVLKTSVPPGSSVVIEETIQKALDAREVDIHFDVVSSPSFAKAGSFLKDIERPRFVAIGADNEEAREKVRNLYRETGIVMNKIIDASPAEVEMADYAISGLVAVKTAYINELAMLCEKLDIDVDMTTRIMGKDSRISPQLMDPGPGYGGSILPKTARAMVRIAEEADETAEVLKGAITANECQKQKCVAKVESIMDGVGGKTIGILGLAPDFGTDDLREAPSLDIIRGLVEKEACLRIYNPDGYQQAKWRLFKEKDAITFCDDIYEAAEGADALVVLTKWPNTRATDENLLKEKMKGEILIDLQNLFVKRKEVKQLFKYYGLGMH</sequence>
<evidence type="ECO:0000256" key="5">
    <source>
        <dbReference type="ARBA" id="ARBA00023027"/>
    </source>
</evidence>
<dbReference type="KEGG" id="emt:CPZ25_010915"/>
<dbReference type="InterPro" id="IPR036291">
    <property type="entry name" value="NAD(P)-bd_dom_sf"/>
</dbReference>
<dbReference type="InterPro" id="IPR017476">
    <property type="entry name" value="UDP-Glc/GDP-Man"/>
</dbReference>
<feature type="binding site" evidence="8">
    <location>
        <position position="268"/>
    </location>
    <ligand>
        <name>substrate</name>
    </ligand>
</feature>
<dbReference type="SMART" id="SM00984">
    <property type="entry name" value="UDPG_MGDP_dh_C"/>
    <property type="match status" value="1"/>
</dbReference>
<dbReference type="PANTHER" id="PTHR43750">
    <property type="entry name" value="UDP-GLUCOSE 6-DEHYDROGENASE TUAD"/>
    <property type="match status" value="1"/>
</dbReference>
<dbReference type="AlphaFoldDB" id="A0A4V1GM26"/>
<evidence type="ECO:0000313" key="11">
    <source>
        <dbReference type="EMBL" id="QCT71816.1"/>
    </source>
</evidence>
<evidence type="ECO:0000256" key="1">
    <source>
        <dbReference type="ARBA" id="ARBA00004701"/>
    </source>
</evidence>
<evidence type="ECO:0000256" key="9">
    <source>
        <dbReference type="PIRSR" id="PIRSR500134-3"/>
    </source>
</evidence>
<feature type="binding site" evidence="9">
    <location>
        <position position="338"/>
    </location>
    <ligand>
        <name>NAD(+)</name>
        <dbReference type="ChEBI" id="CHEBI:57540"/>
    </ligand>
</feature>
<dbReference type="SUPFAM" id="SSF48179">
    <property type="entry name" value="6-phosphogluconate dehydrogenase C-terminal domain-like"/>
    <property type="match status" value="1"/>
</dbReference>
<dbReference type="Pfam" id="PF03720">
    <property type="entry name" value="UDPG_MGDP_dh_C"/>
    <property type="match status" value="1"/>
</dbReference>
<dbReference type="GO" id="GO:0003979">
    <property type="term" value="F:UDP-glucose 6-dehydrogenase activity"/>
    <property type="evidence" value="ECO:0007669"/>
    <property type="project" value="UniProtKB-EC"/>
</dbReference>
<evidence type="ECO:0000256" key="2">
    <source>
        <dbReference type="ARBA" id="ARBA00006601"/>
    </source>
</evidence>
<protein>
    <recommendedName>
        <fullName evidence="3 7">UDP-glucose 6-dehydrogenase</fullName>
        <ecNumber evidence="3 7">1.1.1.22</ecNumber>
    </recommendedName>
</protein>
<dbReference type="Proteomes" id="UP000218387">
    <property type="component" value="Chromosome"/>
</dbReference>
<keyword evidence="12" id="KW-1185">Reference proteome</keyword>
<evidence type="ECO:0000256" key="6">
    <source>
        <dbReference type="ARBA" id="ARBA00047473"/>
    </source>
</evidence>
<dbReference type="InterPro" id="IPR036220">
    <property type="entry name" value="UDP-Glc/GDP-Man_DH_C_sf"/>
</dbReference>
<evidence type="ECO:0000256" key="3">
    <source>
        <dbReference type="ARBA" id="ARBA00012954"/>
    </source>
</evidence>
<dbReference type="SUPFAM" id="SSF51735">
    <property type="entry name" value="NAD(P)-binding Rossmann-fold domains"/>
    <property type="match status" value="1"/>
</dbReference>